<gene>
    <name evidence="1" type="ORF">F0L74_17905</name>
</gene>
<dbReference type="RefSeq" id="WP_149839250.1">
    <property type="nucleotide sequence ID" value="NZ_VUOC01000003.1"/>
</dbReference>
<proteinExistence type="predicted"/>
<evidence type="ECO:0000313" key="2">
    <source>
        <dbReference type="Proteomes" id="UP000324611"/>
    </source>
</evidence>
<reference evidence="1 2" key="1">
    <citation type="submission" date="2019-09" db="EMBL/GenBank/DDBJ databases">
        <title>Chitinophaga ginsengihumi sp. nov., isolated from soil of ginseng rhizosphere.</title>
        <authorList>
            <person name="Lee J."/>
        </authorList>
    </citation>
    <scope>NUCLEOTIDE SEQUENCE [LARGE SCALE GENOMIC DNA]</scope>
    <source>
        <strain evidence="1 2">BN140078</strain>
    </source>
</reference>
<dbReference type="AlphaFoldDB" id="A0A5B2VPQ5"/>
<accession>A0A5B2VPQ5</accession>
<name>A0A5B2VPQ5_9BACT</name>
<organism evidence="1 2">
    <name type="scientific">Chitinophaga agrisoli</name>
    <dbReference type="NCBI Taxonomy" id="2607653"/>
    <lineage>
        <taxon>Bacteria</taxon>
        <taxon>Pseudomonadati</taxon>
        <taxon>Bacteroidota</taxon>
        <taxon>Chitinophagia</taxon>
        <taxon>Chitinophagales</taxon>
        <taxon>Chitinophagaceae</taxon>
        <taxon>Chitinophaga</taxon>
    </lineage>
</organism>
<sequence>MDIPIDHNGIDNASKKECLLCTLKLIDRPKALQEYNRELEEGEAEILKGNYMTNEQLRKEIAQW</sequence>
<dbReference type="Proteomes" id="UP000324611">
    <property type="component" value="Unassembled WGS sequence"/>
</dbReference>
<protein>
    <submittedName>
        <fullName evidence="1">Uncharacterized protein</fullName>
    </submittedName>
</protein>
<reference evidence="1 2" key="2">
    <citation type="submission" date="2019-09" db="EMBL/GenBank/DDBJ databases">
        <authorList>
            <person name="Jin C."/>
        </authorList>
    </citation>
    <scope>NUCLEOTIDE SEQUENCE [LARGE SCALE GENOMIC DNA]</scope>
    <source>
        <strain evidence="1 2">BN140078</strain>
    </source>
</reference>
<dbReference type="EMBL" id="VUOC01000003">
    <property type="protein sequence ID" value="KAA2241743.1"/>
    <property type="molecule type" value="Genomic_DNA"/>
</dbReference>
<keyword evidence="2" id="KW-1185">Reference proteome</keyword>
<evidence type="ECO:0000313" key="1">
    <source>
        <dbReference type="EMBL" id="KAA2241743.1"/>
    </source>
</evidence>
<comment type="caution">
    <text evidence="1">The sequence shown here is derived from an EMBL/GenBank/DDBJ whole genome shotgun (WGS) entry which is preliminary data.</text>
</comment>